<evidence type="ECO:0000256" key="2">
    <source>
        <dbReference type="SAM" id="SignalP"/>
    </source>
</evidence>
<accession>A0A4R1BKU0</accession>
<protein>
    <submittedName>
        <fullName evidence="3">Tetratricopeptide repeat protein</fullName>
    </submittedName>
</protein>
<dbReference type="RefSeq" id="WP_131444892.1">
    <property type="nucleotide sequence ID" value="NZ_SJZB01000013.1"/>
</dbReference>
<sequence>MIRWVPSAPMAAAALAGLLALSAPWSSVLAADGATIANPVTTTIKPITDEDKGARADLATDPALYLQLIAKLQDKGLYFASLAHLDAFDRRWPGEKKAVLLRADALRETGYVNKASLLYESLMKSPYEAGAQHGLGLIASKQGDFNAALQALNRAAELDPTNAVVLNDLGYVQLLTSQMADAGFNLHKATELDPQDTRAGANLALYYVLDNKQSRAEGIMDWYRLSENQRKEIKDKADALKGRNSP</sequence>
<dbReference type="InterPro" id="IPR019734">
    <property type="entry name" value="TPR_rpt"/>
</dbReference>
<name>A0A4R1BKU0_9PROT</name>
<gene>
    <name evidence="3" type="ORF">EZJ19_03450</name>
</gene>
<proteinExistence type="predicted"/>
<dbReference type="OrthoDB" id="8535852at2"/>
<dbReference type="PROSITE" id="PS50005">
    <property type="entry name" value="TPR"/>
    <property type="match status" value="1"/>
</dbReference>
<feature type="chain" id="PRO_5020607166" evidence="2">
    <location>
        <begin position="31"/>
        <end position="246"/>
    </location>
</feature>
<dbReference type="Proteomes" id="UP000295443">
    <property type="component" value="Unassembled WGS sequence"/>
</dbReference>
<dbReference type="SUPFAM" id="SSF48452">
    <property type="entry name" value="TPR-like"/>
    <property type="match status" value="1"/>
</dbReference>
<dbReference type="EMBL" id="SJZB01000013">
    <property type="protein sequence ID" value="TCJ17973.1"/>
    <property type="molecule type" value="Genomic_DNA"/>
</dbReference>
<feature type="repeat" description="TPR" evidence="1">
    <location>
        <begin position="129"/>
        <end position="162"/>
    </location>
</feature>
<comment type="caution">
    <text evidence="3">The sequence shown here is derived from an EMBL/GenBank/DDBJ whole genome shotgun (WGS) entry which is preliminary data.</text>
</comment>
<evidence type="ECO:0000313" key="4">
    <source>
        <dbReference type="Proteomes" id="UP000295443"/>
    </source>
</evidence>
<keyword evidence="1" id="KW-0802">TPR repeat</keyword>
<keyword evidence="4" id="KW-1185">Reference proteome</keyword>
<reference evidence="3 4" key="1">
    <citation type="submission" date="2019-03" db="EMBL/GenBank/DDBJ databases">
        <title>Genome sequence of Thiobacillaceae bacterium LSR1, a sulfur-oxidizing bacterium isolated from freshwater sediment.</title>
        <authorList>
            <person name="Li S."/>
        </authorList>
    </citation>
    <scope>NUCLEOTIDE SEQUENCE [LARGE SCALE GENOMIC DNA]</scope>
    <source>
        <strain evidence="3 4">LSR1</strain>
    </source>
</reference>
<dbReference type="SMART" id="SM00028">
    <property type="entry name" value="TPR"/>
    <property type="match status" value="2"/>
</dbReference>
<organism evidence="3 4">
    <name type="scientific">Parasulfuritortus cantonensis</name>
    <dbReference type="NCBI Taxonomy" id="2528202"/>
    <lineage>
        <taxon>Bacteria</taxon>
        <taxon>Pseudomonadati</taxon>
        <taxon>Pseudomonadota</taxon>
        <taxon>Betaproteobacteria</taxon>
        <taxon>Nitrosomonadales</taxon>
        <taxon>Thiobacillaceae</taxon>
        <taxon>Parasulfuritortus</taxon>
    </lineage>
</organism>
<keyword evidence="2" id="KW-0732">Signal</keyword>
<dbReference type="Pfam" id="PF13414">
    <property type="entry name" value="TPR_11"/>
    <property type="match status" value="1"/>
</dbReference>
<evidence type="ECO:0000256" key="1">
    <source>
        <dbReference type="PROSITE-ProRule" id="PRU00339"/>
    </source>
</evidence>
<evidence type="ECO:0000313" key="3">
    <source>
        <dbReference type="EMBL" id="TCJ17973.1"/>
    </source>
</evidence>
<dbReference type="AlphaFoldDB" id="A0A4R1BKU0"/>
<dbReference type="InterPro" id="IPR011990">
    <property type="entry name" value="TPR-like_helical_dom_sf"/>
</dbReference>
<feature type="signal peptide" evidence="2">
    <location>
        <begin position="1"/>
        <end position="30"/>
    </location>
</feature>
<dbReference type="Gene3D" id="1.25.40.10">
    <property type="entry name" value="Tetratricopeptide repeat domain"/>
    <property type="match status" value="1"/>
</dbReference>